<dbReference type="SUPFAM" id="SSF56281">
    <property type="entry name" value="Metallo-hydrolase/oxidoreductase"/>
    <property type="match status" value="1"/>
</dbReference>
<evidence type="ECO:0000259" key="1">
    <source>
        <dbReference type="Pfam" id="PF12706"/>
    </source>
</evidence>
<dbReference type="EMBL" id="JADOUF010000001">
    <property type="protein sequence ID" value="MBG6138628.1"/>
    <property type="molecule type" value="Genomic_DNA"/>
</dbReference>
<comment type="caution">
    <text evidence="2">The sequence shown here is derived from an EMBL/GenBank/DDBJ whole genome shotgun (WGS) entry which is preliminary data.</text>
</comment>
<keyword evidence="3" id="KW-1185">Reference proteome</keyword>
<name>A0A8J7GUX8_9ACTN</name>
<dbReference type="Gene3D" id="3.60.15.10">
    <property type="entry name" value="Ribonuclease Z/Hydroxyacylglutathione hydrolase-like"/>
    <property type="match status" value="1"/>
</dbReference>
<dbReference type="GO" id="GO:0005737">
    <property type="term" value="C:cytoplasm"/>
    <property type="evidence" value="ECO:0007669"/>
    <property type="project" value="TreeGrafter"/>
</dbReference>
<protein>
    <submittedName>
        <fullName evidence="2">L-ascorbate metabolism protein UlaG (Beta-lactamase superfamily)</fullName>
    </submittedName>
</protein>
<dbReference type="AlphaFoldDB" id="A0A8J7GUX8"/>
<dbReference type="InterPro" id="IPR036866">
    <property type="entry name" value="RibonucZ/Hydroxyglut_hydro"/>
</dbReference>
<evidence type="ECO:0000313" key="2">
    <source>
        <dbReference type="EMBL" id="MBG6138628.1"/>
    </source>
</evidence>
<feature type="domain" description="Metallo-beta-lactamase" evidence="1">
    <location>
        <begin position="125"/>
        <end position="320"/>
    </location>
</feature>
<evidence type="ECO:0000313" key="3">
    <source>
        <dbReference type="Proteomes" id="UP000622552"/>
    </source>
</evidence>
<reference evidence="2" key="1">
    <citation type="submission" date="2020-11" db="EMBL/GenBank/DDBJ databases">
        <title>Sequencing the genomes of 1000 actinobacteria strains.</title>
        <authorList>
            <person name="Klenk H.-P."/>
        </authorList>
    </citation>
    <scope>NUCLEOTIDE SEQUENCE</scope>
    <source>
        <strain evidence="2">DSM 45356</strain>
    </source>
</reference>
<organism evidence="2 3">
    <name type="scientific">Longispora fulva</name>
    <dbReference type="NCBI Taxonomy" id="619741"/>
    <lineage>
        <taxon>Bacteria</taxon>
        <taxon>Bacillati</taxon>
        <taxon>Actinomycetota</taxon>
        <taxon>Actinomycetes</taxon>
        <taxon>Micromonosporales</taxon>
        <taxon>Micromonosporaceae</taxon>
        <taxon>Longispora</taxon>
    </lineage>
</organism>
<dbReference type="InterPro" id="IPR001279">
    <property type="entry name" value="Metallo-B-lactamas"/>
</dbReference>
<gene>
    <name evidence="2" type="ORF">IW245_004822</name>
</gene>
<dbReference type="PANTHER" id="PTHR15032:SF4">
    <property type="entry name" value="N-ACYL-PHOSPHATIDYLETHANOLAMINE-HYDROLYZING PHOSPHOLIPASE D"/>
    <property type="match status" value="1"/>
</dbReference>
<dbReference type="Proteomes" id="UP000622552">
    <property type="component" value="Unassembled WGS sequence"/>
</dbReference>
<dbReference type="Pfam" id="PF12706">
    <property type="entry name" value="Lactamase_B_2"/>
    <property type="match status" value="1"/>
</dbReference>
<accession>A0A8J7GUX8</accession>
<sequence length="370" mass="40248">MSESTTVPATRLEPASRWAGFLGSVGRAVRPASFGADPTGERLERVLRSPNFRDGSFRNSEPARMIVQKGMVREYFLGAGRRQRYPGTPIQVYADTAADLATPSDTGLRTTWMGHATVFVEIDGHRVLFDPVWGKRCSPFTFAGPGRFHPVPVALDALDPDVVVISHDHYDHLDMPSIRALVSSRAVFAVPLGVGAHLEYWGVPAGRIVELDWDESAEVAGLGLTATPARHFCGRGIRNGTHTLWASWAVAGPEHRVFHSGDTGYFAGFATIGAQHGPFDLTMIQIGAYSEFWPDIHMTPEEGVQAHADLAGAALLPIHWGTFNLALHPWNEPADRTLASARQAGARVAIPRPGQPFEPTLAAPTAAWWR</sequence>
<proteinExistence type="predicted"/>
<dbReference type="PANTHER" id="PTHR15032">
    <property type="entry name" value="N-ACYL-PHOSPHATIDYLETHANOLAMINE-HYDROLYZING PHOSPHOLIPASE D"/>
    <property type="match status" value="1"/>
</dbReference>